<evidence type="ECO:0000256" key="14">
    <source>
        <dbReference type="PIRNR" id="PIRNR037488"/>
    </source>
</evidence>
<name>A0A9Q0RIG7_BLOTA</name>
<keyword evidence="9 14" id="KW-0106">Calcium</keyword>
<dbReference type="InterPro" id="IPR018247">
    <property type="entry name" value="EF_Hand_1_Ca_BS"/>
</dbReference>
<evidence type="ECO:0000256" key="15">
    <source>
        <dbReference type="SAM" id="Phobius"/>
    </source>
</evidence>
<evidence type="ECO:0000256" key="5">
    <source>
        <dbReference type="ARBA" id="ARBA00022737"/>
    </source>
</evidence>
<feature type="transmembrane region" description="Helical" evidence="15">
    <location>
        <begin position="618"/>
        <end position="640"/>
    </location>
</feature>
<dbReference type="PROSITE" id="PS50222">
    <property type="entry name" value="EF_HAND_2"/>
    <property type="match status" value="1"/>
</dbReference>
<dbReference type="InterPro" id="IPR001806">
    <property type="entry name" value="Small_GTPase"/>
</dbReference>
<dbReference type="Pfam" id="PF08355">
    <property type="entry name" value="EF_assoc_1"/>
    <property type="match status" value="1"/>
</dbReference>
<evidence type="ECO:0000256" key="7">
    <source>
        <dbReference type="ARBA" id="ARBA00022787"/>
    </source>
</evidence>
<dbReference type="GO" id="GO:0005741">
    <property type="term" value="C:mitochondrial outer membrane"/>
    <property type="evidence" value="ECO:0007669"/>
    <property type="project" value="UniProtKB-SubCell"/>
</dbReference>
<dbReference type="InterPro" id="IPR027417">
    <property type="entry name" value="P-loop_NTPase"/>
</dbReference>
<comment type="caution">
    <text evidence="18">The sequence shown here is derived from an EMBL/GenBank/DDBJ whole genome shotgun (WGS) entry which is preliminary data.</text>
</comment>
<dbReference type="PANTHER" id="PTHR46819">
    <property type="entry name" value="EF-HAND CALCIUM-BINDING DOMAIN-CONTAINING PROTEIN 7"/>
    <property type="match status" value="1"/>
</dbReference>
<sequence>MVLNTTLDMNQSDRNVRILLVGERGVGKTSMIYSLVFEEFYEQVPPKCEEITIPPEVTPVHIPTEIVDYSAQEQTEKELMEEMRKASVICIVYSVENEISIDKISSYWLPYIHQTLGEDHETPVILVGNKADLVDYSSIDSVLPLMNQYKEIEICVECSAKKLDNLSEIFYYAQKTVLYPVTPIYYPEERDLSESCKIALKRVFKLCDLDNDGVLNDFELNQFQTFCFGSFLLSQTLDEVKYILKSIIPDGVYENGITLSGFMFLLTFFIQRGRHELIWIVLRKFGYNNAVAFNDDYLYPEITVPNGSTVELSPKGYSFFTNLFEKYDKDKDGALSPDELNALFSICDSPPKWHQADCAQIVHTNEKGWITLQGFLSMWALTTSIELKETLRYLALFGYMATSGEKNQISALYVTKDKRIDLSEKQTSRNVFFCRLIGPKGAGKSSFMRKFIGKHSLNNGNKGESVYNNYVVNSIMIYGQKKYLIIKEIDVVNVNIPLIDLELFCDVSCLMFDQSDNNSFDCIAHIYTASIQFYFLNQIKYHPEDFCSYHKLTPLHKFSAVTNKESNINLEVYEKLATMAAYPNLNRLVHLLLMKPTNSWMAQNMNLIQRCLPQDRVALLQAGIGFASLALLGLFILRFLRSNSSSS</sequence>
<keyword evidence="3 15" id="KW-0812">Transmembrane</keyword>
<organism evidence="18 19">
    <name type="scientific">Blomia tropicalis</name>
    <name type="common">Mite</name>
    <dbReference type="NCBI Taxonomy" id="40697"/>
    <lineage>
        <taxon>Eukaryota</taxon>
        <taxon>Metazoa</taxon>
        <taxon>Ecdysozoa</taxon>
        <taxon>Arthropoda</taxon>
        <taxon>Chelicerata</taxon>
        <taxon>Arachnida</taxon>
        <taxon>Acari</taxon>
        <taxon>Acariformes</taxon>
        <taxon>Sarcoptiformes</taxon>
        <taxon>Astigmata</taxon>
        <taxon>Glycyphagoidea</taxon>
        <taxon>Echimyopodidae</taxon>
        <taxon>Blomia</taxon>
    </lineage>
</organism>
<keyword evidence="5" id="KW-0677">Repeat</keyword>
<dbReference type="AlphaFoldDB" id="A0A9Q0RIG7"/>
<accession>A0A9Q0RIG7</accession>
<evidence type="ECO:0000259" key="16">
    <source>
        <dbReference type="PROSITE" id="PS50222"/>
    </source>
</evidence>
<evidence type="ECO:0000256" key="3">
    <source>
        <dbReference type="ARBA" id="ARBA00022692"/>
    </source>
</evidence>
<dbReference type="SMART" id="SM00174">
    <property type="entry name" value="RHO"/>
    <property type="match status" value="1"/>
</dbReference>
<evidence type="ECO:0000313" key="18">
    <source>
        <dbReference type="EMBL" id="KAJ6216833.1"/>
    </source>
</evidence>
<keyword evidence="19" id="KW-1185">Reference proteome</keyword>
<dbReference type="GO" id="GO:0005525">
    <property type="term" value="F:GTP binding"/>
    <property type="evidence" value="ECO:0007669"/>
    <property type="project" value="UniProtKB-KW"/>
</dbReference>
<evidence type="ECO:0000256" key="8">
    <source>
        <dbReference type="ARBA" id="ARBA00022801"/>
    </source>
</evidence>
<keyword evidence="8 14" id="KW-0378">Hydrolase</keyword>
<keyword evidence="4" id="KW-0479">Metal-binding</keyword>
<dbReference type="PIRSF" id="PIRSF037488">
    <property type="entry name" value="Mt_Rho_GTPase"/>
    <property type="match status" value="1"/>
</dbReference>
<dbReference type="InterPro" id="IPR013566">
    <property type="entry name" value="EF_hand_assoc_1"/>
</dbReference>
<evidence type="ECO:0000259" key="17">
    <source>
        <dbReference type="PROSITE" id="PS51423"/>
    </source>
</evidence>
<keyword evidence="6 14" id="KW-0547">Nucleotide-binding</keyword>
<dbReference type="GO" id="GO:0003924">
    <property type="term" value="F:GTPase activity"/>
    <property type="evidence" value="ECO:0007669"/>
    <property type="project" value="InterPro"/>
</dbReference>
<dbReference type="PROSITE" id="PS00018">
    <property type="entry name" value="EF_HAND_1"/>
    <property type="match status" value="2"/>
</dbReference>
<evidence type="ECO:0000256" key="10">
    <source>
        <dbReference type="ARBA" id="ARBA00022989"/>
    </source>
</evidence>
<dbReference type="Gene3D" id="1.10.238.10">
    <property type="entry name" value="EF-hand"/>
    <property type="match status" value="2"/>
</dbReference>
<dbReference type="PROSITE" id="PS51419">
    <property type="entry name" value="RAB"/>
    <property type="match status" value="1"/>
</dbReference>
<dbReference type="Pfam" id="PF00071">
    <property type="entry name" value="Ras"/>
    <property type="match status" value="1"/>
</dbReference>
<dbReference type="Gene3D" id="3.40.50.300">
    <property type="entry name" value="P-loop containing nucleotide triphosphate hydrolases"/>
    <property type="match status" value="2"/>
</dbReference>
<feature type="domain" description="Miro" evidence="17">
    <location>
        <begin position="13"/>
        <end position="179"/>
    </location>
</feature>
<dbReference type="PANTHER" id="PTHR46819:SF1">
    <property type="entry name" value="EF-HAND CALCIUM-BINDING DOMAIN-CONTAINING PROTEIN 7"/>
    <property type="match status" value="1"/>
</dbReference>
<feature type="domain" description="EF-hand" evidence="16">
    <location>
        <begin position="315"/>
        <end position="350"/>
    </location>
</feature>
<dbReference type="InterPro" id="IPR002048">
    <property type="entry name" value="EF_hand_dom"/>
</dbReference>
<dbReference type="EC" id="3.6.5.-" evidence="14"/>
<evidence type="ECO:0000313" key="19">
    <source>
        <dbReference type="Proteomes" id="UP001142055"/>
    </source>
</evidence>
<dbReference type="FunFam" id="3.40.50.300:FF:000170">
    <property type="entry name" value="Mitochondrial Rho GTPase"/>
    <property type="match status" value="1"/>
</dbReference>
<dbReference type="SMART" id="SM00175">
    <property type="entry name" value="RAB"/>
    <property type="match status" value="1"/>
</dbReference>
<reference evidence="18" key="1">
    <citation type="submission" date="2022-12" db="EMBL/GenBank/DDBJ databases">
        <title>Genome assemblies of Blomia tropicalis.</title>
        <authorList>
            <person name="Cui Y."/>
        </authorList>
    </citation>
    <scope>NUCLEOTIDE SEQUENCE</scope>
    <source>
        <tissue evidence="18">Adult mites</tissue>
    </source>
</reference>
<evidence type="ECO:0000256" key="6">
    <source>
        <dbReference type="ARBA" id="ARBA00022741"/>
    </source>
</evidence>
<comment type="subcellular location">
    <subcellularLocation>
        <location evidence="1 14">Mitochondrion outer membrane</location>
        <topology evidence="1 14">Single-pass type IV membrane protein</topology>
    </subcellularLocation>
</comment>
<comment type="function">
    <text evidence="14">Mitochondrial GTPase involved in mitochondrial trafficking. Probably involved in control of anterograde transport of mitochondria and their subcellular distribution.</text>
</comment>
<keyword evidence="10 15" id="KW-1133">Transmembrane helix</keyword>
<protein>
    <recommendedName>
        <fullName evidence="14">Mitochondrial Rho GTPase</fullName>
        <ecNumber evidence="14">3.6.5.-</ecNumber>
    </recommendedName>
</protein>
<dbReference type="OMA" id="HETTWGI"/>
<evidence type="ECO:0000256" key="12">
    <source>
        <dbReference type="ARBA" id="ARBA00023134"/>
    </source>
</evidence>
<proteinExistence type="inferred from homology"/>
<keyword evidence="12 14" id="KW-0342">GTP-binding</keyword>
<evidence type="ECO:0000256" key="11">
    <source>
        <dbReference type="ARBA" id="ARBA00023128"/>
    </source>
</evidence>
<keyword evidence="11 14" id="KW-0496">Mitochondrion</keyword>
<evidence type="ECO:0000256" key="13">
    <source>
        <dbReference type="ARBA" id="ARBA00023136"/>
    </source>
</evidence>
<gene>
    <name evidence="18" type="ORF">RDWZM_007990</name>
</gene>
<comment type="similarity">
    <text evidence="2 14">Belongs to the mitochondrial Rho GTPase family.</text>
</comment>
<evidence type="ECO:0000256" key="2">
    <source>
        <dbReference type="ARBA" id="ARBA00007981"/>
    </source>
</evidence>
<dbReference type="GO" id="GO:0007005">
    <property type="term" value="P:mitochondrion organization"/>
    <property type="evidence" value="ECO:0007669"/>
    <property type="project" value="InterPro"/>
</dbReference>
<dbReference type="GO" id="GO:0005509">
    <property type="term" value="F:calcium ion binding"/>
    <property type="evidence" value="ECO:0007669"/>
    <property type="project" value="InterPro"/>
</dbReference>
<evidence type="ECO:0000256" key="9">
    <source>
        <dbReference type="ARBA" id="ARBA00022837"/>
    </source>
</evidence>
<dbReference type="SMART" id="SM00054">
    <property type="entry name" value="EFh"/>
    <property type="match status" value="2"/>
</dbReference>
<dbReference type="SUPFAM" id="SSF47473">
    <property type="entry name" value="EF-hand"/>
    <property type="match status" value="1"/>
</dbReference>
<dbReference type="SMART" id="SM00173">
    <property type="entry name" value="RAS"/>
    <property type="match status" value="1"/>
</dbReference>
<evidence type="ECO:0000256" key="1">
    <source>
        <dbReference type="ARBA" id="ARBA00004200"/>
    </source>
</evidence>
<dbReference type="InterPro" id="IPR013567">
    <property type="entry name" value="EF_hand_assoc_2"/>
</dbReference>
<dbReference type="InterPro" id="IPR052266">
    <property type="entry name" value="Miro-EF-hand_domain"/>
</dbReference>
<dbReference type="Proteomes" id="UP001142055">
    <property type="component" value="Chromosome 3"/>
</dbReference>
<keyword evidence="7 14" id="KW-1000">Mitochondrion outer membrane</keyword>
<dbReference type="PRINTS" id="PR00449">
    <property type="entry name" value="RASTRNSFRMNG"/>
</dbReference>
<keyword evidence="13 14" id="KW-0472">Membrane</keyword>
<dbReference type="EMBL" id="JAPWDV010000003">
    <property type="protein sequence ID" value="KAJ6216833.1"/>
    <property type="molecule type" value="Genomic_DNA"/>
</dbReference>
<evidence type="ECO:0000256" key="4">
    <source>
        <dbReference type="ARBA" id="ARBA00022723"/>
    </source>
</evidence>
<dbReference type="Pfam" id="PF13202">
    <property type="entry name" value="EF-hand_5"/>
    <property type="match status" value="1"/>
</dbReference>
<dbReference type="SUPFAM" id="SSF52540">
    <property type="entry name" value="P-loop containing nucleoside triphosphate hydrolases"/>
    <property type="match status" value="2"/>
</dbReference>
<dbReference type="InterPro" id="IPR020860">
    <property type="entry name" value="MIRO_dom"/>
</dbReference>
<dbReference type="InterPro" id="IPR021181">
    <property type="entry name" value="Miro"/>
</dbReference>
<dbReference type="InterPro" id="IPR011992">
    <property type="entry name" value="EF-hand-dom_pair"/>
</dbReference>
<dbReference type="Pfam" id="PF08356">
    <property type="entry name" value="EF_assoc_2"/>
    <property type="match status" value="1"/>
</dbReference>
<dbReference type="FunFam" id="1.10.238.10:FF:000011">
    <property type="entry name" value="Mitochondrial Rho GTPase"/>
    <property type="match status" value="1"/>
</dbReference>
<dbReference type="PROSITE" id="PS51423">
    <property type="entry name" value="MIRO"/>
    <property type="match status" value="1"/>
</dbReference>